<feature type="region of interest" description="Disordered" evidence="1">
    <location>
        <begin position="1"/>
        <end position="40"/>
    </location>
</feature>
<reference evidence="2 3" key="1">
    <citation type="submission" date="2024-06" db="EMBL/GenBank/DDBJ databases">
        <title>Genomic Encyclopedia of Type Strains, Phase IV (KMG-IV): sequencing the most valuable type-strain genomes for metagenomic binning, comparative biology and taxonomic classification.</title>
        <authorList>
            <person name="Goeker M."/>
        </authorList>
    </citation>
    <scope>NUCLEOTIDE SEQUENCE [LARGE SCALE GENOMIC DNA]</scope>
    <source>
        <strain evidence="2 3">DSM 15349</strain>
    </source>
</reference>
<dbReference type="Proteomes" id="UP001549055">
    <property type="component" value="Unassembled WGS sequence"/>
</dbReference>
<organism evidence="2 3">
    <name type="scientific">Streptococcus gallinaceus</name>
    <dbReference type="NCBI Taxonomy" id="165758"/>
    <lineage>
        <taxon>Bacteria</taxon>
        <taxon>Bacillati</taxon>
        <taxon>Bacillota</taxon>
        <taxon>Bacilli</taxon>
        <taxon>Lactobacillales</taxon>
        <taxon>Streptococcaceae</taxon>
        <taxon>Streptococcus</taxon>
    </lineage>
</organism>
<evidence type="ECO:0000313" key="2">
    <source>
        <dbReference type="EMBL" id="MET3644851.1"/>
    </source>
</evidence>
<gene>
    <name evidence="2" type="ORF">ABID27_001482</name>
</gene>
<dbReference type="EMBL" id="JBEPMK010000005">
    <property type="protein sequence ID" value="MET3644851.1"/>
    <property type="molecule type" value="Genomic_DNA"/>
</dbReference>
<proteinExistence type="predicted"/>
<evidence type="ECO:0000313" key="3">
    <source>
        <dbReference type="Proteomes" id="UP001549055"/>
    </source>
</evidence>
<feature type="compositionally biased region" description="Basic and acidic residues" evidence="1">
    <location>
        <begin position="14"/>
        <end position="26"/>
    </location>
</feature>
<feature type="compositionally biased region" description="Low complexity" evidence="1">
    <location>
        <begin position="1"/>
        <end position="13"/>
    </location>
</feature>
<evidence type="ECO:0000256" key="1">
    <source>
        <dbReference type="SAM" id="MobiDB-lite"/>
    </source>
</evidence>
<name>A0ABV2JLS5_9STRE</name>
<accession>A0ABV2JLS5</accession>
<protein>
    <submittedName>
        <fullName evidence="2">ElaB/YqjD/DUF883 family membrane-anchored ribosome-binding protein</fullName>
    </submittedName>
</protein>
<sequence>MEQKYQQTQQRAQAEQHRQQHIREDYAQATGLKKTPKTREGKSLFRNWGKALKDMYTHVCKTGKRIKKATVKFLKNVDWKKVGVTAGAIGVGIALTVATGGLGSSVAMAIGGAATGAIVFGHDAYSSGQCDWSLAGSTLKGAGIGALAGFIGGQFVGVGANVATSATDYFVKLCEQSIYNSCTNSINSASNCSGEWAVYL</sequence>
<comment type="caution">
    <text evidence="2">The sequence shown here is derived from an EMBL/GenBank/DDBJ whole genome shotgun (WGS) entry which is preliminary data.</text>
</comment>
<keyword evidence="3" id="KW-1185">Reference proteome</keyword>